<evidence type="ECO:0000256" key="2">
    <source>
        <dbReference type="ARBA" id="ARBA00008791"/>
    </source>
</evidence>
<sequence>MSQYTCLLLIINPALRDSPAISHAAALAKASGASLHIVALTKPLDILSLLDDDVRENAHAAYLQDHRDWLNRQAGNLRALEIDVTAQATWADDIKQDILDYVTEMKPDLLIKQVQRESALKRAFFTPLDWQLLRECPVPVYLVGGGGHALPRLVVAAVDASDVQSINSELNDRIVEQATNLALQCDAELHLLYACDISALYMTDMGGLALSDLMEDLQSTEKVRFLELAQRYGVPADRYHFILGNPVSVLSEFATRHQVDVIVMGRVQYQGLEKLLGSTTEHVLYQVPCSILAI</sequence>
<dbReference type="AlphaFoldDB" id="A0A1H1HBR9"/>
<dbReference type="GO" id="GO:0005737">
    <property type="term" value="C:cytoplasm"/>
    <property type="evidence" value="ECO:0007669"/>
    <property type="project" value="UniProtKB-SubCell"/>
</dbReference>
<dbReference type="RefSeq" id="WP_090404186.1">
    <property type="nucleotide sequence ID" value="NZ_FNKM01000002.1"/>
</dbReference>
<dbReference type="EMBL" id="FNKM01000002">
    <property type="protein sequence ID" value="SDR22506.1"/>
    <property type="molecule type" value="Genomic_DNA"/>
</dbReference>
<dbReference type="SUPFAM" id="SSF52402">
    <property type="entry name" value="Adenine nucleotide alpha hydrolases-like"/>
    <property type="match status" value="2"/>
</dbReference>
<name>A0A1H1HBR9_9PSED</name>
<dbReference type="Proteomes" id="UP000198740">
    <property type="component" value="Unassembled WGS sequence"/>
</dbReference>
<comment type="similarity">
    <text evidence="2">Belongs to the universal stress protein A family.</text>
</comment>
<protein>
    <submittedName>
        <fullName evidence="6 7">Universal stress protein</fullName>
    </submittedName>
</protein>
<dbReference type="Proteomes" id="UP000317267">
    <property type="component" value="Unassembled WGS sequence"/>
</dbReference>
<dbReference type="PANTHER" id="PTHR47892">
    <property type="entry name" value="UNIVERSAL STRESS PROTEIN E"/>
    <property type="match status" value="1"/>
</dbReference>
<evidence type="ECO:0000313" key="9">
    <source>
        <dbReference type="Proteomes" id="UP000317267"/>
    </source>
</evidence>
<reference evidence="6 8" key="1">
    <citation type="submission" date="2016-10" db="EMBL/GenBank/DDBJ databases">
        <authorList>
            <person name="Varghese N."/>
            <person name="Submissions S."/>
        </authorList>
    </citation>
    <scope>NUCLEOTIDE SEQUENCE [LARGE SCALE GENOMIC DNA]</scope>
    <source>
        <strain evidence="6 8">BS2976</strain>
    </source>
</reference>
<dbReference type="OrthoDB" id="239260at2"/>
<gene>
    <name evidence="7" type="ORF">FIV39_10275</name>
    <name evidence="6" type="ORF">SAMN04490186_4143</name>
</gene>
<organism evidence="7 9">
    <name type="scientific">Pseudomonas grimontii</name>
    <dbReference type="NCBI Taxonomy" id="129847"/>
    <lineage>
        <taxon>Bacteria</taxon>
        <taxon>Pseudomonadati</taxon>
        <taxon>Pseudomonadota</taxon>
        <taxon>Gammaproteobacteria</taxon>
        <taxon>Pseudomonadales</taxon>
        <taxon>Pseudomonadaceae</taxon>
        <taxon>Pseudomonas</taxon>
    </lineage>
</organism>
<evidence type="ECO:0000256" key="4">
    <source>
        <dbReference type="ARBA" id="ARBA00037131"/>
    </source>
</evidence>
<feature type="domain" description="UspA" evidence="5">
    <location>
        <begin position="167"/>
        <end position="293"/>
    </location>
</feature>
<accession>A0A1H1HBR9</accession>
<dbReference type="EMBL" id="VFES01000005">
    <property type="protein sequence ID" value="TWR67088.1"/>
    <property type="molecule type" value="Genomic_DNA"/>
</dbReference>
<keyword evidence="3" id="KW-0963">Cytoplasm</keyword>
<dbReference type="Gene3D" id="3.40.50.12370">
    <property type="match status" value="1"/>
</dbReference>
<dbReference type="Pfam" id="PF00582">
    <property type="entry name" value="Usp"/>
    <property type="match status" value="2"/>
</dbReference>
<keyword evidence="8" id="KW-1185">Reference proteome</keyword>
<evidence type="ECO:0000313" key="7">
    <source>
        <dbReference type="EMBL" id="TWR67088.1"/>
    </source>
</evidence>
<evidence type="ECO:0000256" key="3">
    <source>
        <dbReference type="ARBA" id="ARBA00022490"/>
    </source>
</evidence>
<comment type="function">
    <text evidence="4">Required for resistance to DNA-damaging agents.</text>
</comment>
<comment type="caution">
    <text evidence="7">The sequence shown here is derived from an EMBL/GenBank/DDBJ whole genome shotgun (WGS) entry which is preliminary data.</text>
</comment>
<evidence type="ECO:0000259" key="5">
    <source>
        <dbReference type="Pfam" id="PF00582"/>
    </source>
</evidence>
<dbReference type="InterPro" id="IPR006016">
    <property type="entry name" value="UspA"/>
</dbReference>
<feature type="domain" description="UspA" evidence="5">
    <location>
        <begin position="19"/>
        <end position="143"/>
    </location>
</feature>
<reference evidence="7 9" key="2">
    <citation type="submission" date="2019-06" db="EMBL/GenBank/DDBJ databases">
        <title>Pseudomonas bimorpha sp. nov. isolated from bovine raw milk and skim milk concentrate.</title>
        <authorList>
            <person name="Hofmann K."/>
            <person name="Huptas C."/>
            <person name="Doll E."/>
            <person name="Scherer S."/>
            <person name="Wenning M."/>
        </authorList>
    </citation>
    <scope>NUCLEOTIDE SEQUENCE [LARGE SCALE GENOMIC DNA]</scope>
    <source>
        <strain evidence="7 9">DSM 17515</strain>
    </source>
</reference>
<evidence type="ECO:0000313" key="6">
    <source>
        <dbReference type="EMBL" id="SDR22506.1"/>
    </source>
</evidence>
<evidence type="ECO:0000313" key="8">
    <source>
        <dbReference type="Proteomes" id="UP000198740"/>
    </source>
</evidence>
<proteinExistence type="inferred from homology"/>
<dbReference type="PANTHER" id="PTHR47892:SF1">
    <property type="entry name" value="UNIVERSAL STRESS PROTEIN E"/>
    <property type="match status" value="1"/>
</dbReference>
<comment type="subcellular location">
    <subcellularLocation>
        <location evidence="1">Cytoplasm</location>
    </subcellularLocation>
</comment>
<evidence type="ECO:0000256" key="1">
    <source>
        <dbReference type="ARBA" id="ARBA00004496"/>
    </source>
</evidence>